<gene>
    <name evidence="2" type="ORF">HUW51_23900</name>
</gene>
<evidence type="ECO:0000259" key="1">
    <source>
        <dbReference type="Pfam" id="PF12867"/>
    </source>
</evidence>
<dbReference type="Gene3D" id="1.20.120.450">
    <property type="entry name" value="dinb family like domain"/>
    <property type="match status" value="1"/>
</dbReference>
<dbReference type="AlphaFoldDB" id="A0A7G7GEL7"/>
<keyword evidence="3" id="KW-1185">Reference proteome</keyword>
<name>A0A7G7GEL7_9BACT</name>
<dbReference type="Proteomes" id="UP000515237">
    <property type="component" value="Chromosome"/>
</dbReference>
<dbReference type="RefSeq" id="WP_185272090.1">
    <property type="nucleotide sequence ID" value="NZ_CP055156.1"/>
</dbReference>
<dbReference type="EMBL" id="CP055156">
    <property type="protein sequence ID" value="QNF35601.1"/>
    <property type="molecule type" value="Genomic_DNA"/>
</dbReference>
<dbReference type="InterPro" id="IPR024775">
    <property type="entry name" value="DinB-like"/>
</dbReference>
<dbReference type="InterPro" id="IPR034660">
    <property type="entry name" value="DinB/YfiT-like"/>
</dbReference>
<organism evidence="2 3">
    <name type="scientific">Adhaeribacter swui</name>
    <dbReference type="NCBI Taxonomy" id="2086471"/>
    <lineage>
        <taxon>Bacteria</taxon>
        <taxon>Pseudomonadati</taxon>
        <taxon>Bacteroidota</taxon>
        <taxon>Cytophagia</taxon>
        <taxon>Cytophagales</taxon>
        <taxon>Hymenobacteraceae</taxon>
        <taxon>Adhaeribacter</taxon>
    </lineage>
</organism>
<reference evidence="2 3" key="1">
    <citation type="journal article" date="2018" name="Int. J. Syst. Evol. Microbiol.">
        <title>Adhaeribacter swui sp. nov., isolated from wet mud.</title>
        <authorList>
            <person name="Kim D.U."/>
            <person name="Kim K.W."/>
            <person name="Kang M.S."/>
            <person name="Kim J.Y."/>
            <person name="Jang J.H."/>
            <person name="Kim M.K."/>
        </authorList>
    </citation>
    <scope>NUCLEOTIDE SEQUENCE [LARGE SCALE GENOMIC DNA]</scope>
    <source>
        <strain evidence="2 3">KCTC 52873</strain>
    </source>
</reference>
<proteinExistence type="predicted"/>
<dbReference type="KEGG" id="aswu:HUW51_23900"/>
<evidence type="ECO:0000313" key="2">
    <source>
        <dbReference type="EMBL" id="QNF35601.1"/>
    </source>
</evidence>
<dbReference type="SUPFAM" id="SSF109854">
    <property type="entry name" value="DinB/YfiT-like putative metalloenzymes"/>
    <property type="match status" value="1"/>
</dbReference>
<protein>
    <submittedName>
        <fullName evidence="2">DinB family protein</fullName>
    </submittedName>
</protein>
<feature type="domain" description="DinB-like" evidence="1">
    <location>
        <begin position="25"/>
        <end position="147"/>
    </location>
</feature>
<accession>A0A7G7GEL7</accession>
<evidence type="ECO:0000313" key="3">
    <source>
        <dbReference type="Proteomes" id="UP000515237"/>
    </source>
</evidence>
<dbReference type="Pfam" id="PF12867">
    <property type="entry name" value="DinB_2"/>
    <property type="match status" value="1"/>
</dbReference>
<sequence length="158" mass="18061">MNPDQIVRDQLVKLMQGGQAFTPMPELLQGITAEEAGTAIPELPYTLWQLIEHLRIALYDILEFSRDPNYQSAEWPVGYWPQETKPANQAVLDESMKTIQQGIAQMIHLVQDQTNDLYQPFAHGNGQNLLREAMLVAEHNAYHLGQILILRRLLGTWK</sequence>